<dbReference type="GO" id="GO:0015093">
    <property type="term" value="F:ferrous iron transmembrane transporter activity"/>
    <property type="evidence" value="ECO:0007669"/>
    <property type="project" value="TreeGrafter"/>
</dbReference>
<name>A0A5D8QEM4_9THEO</name>
<sequence length="76" mass="8412">MNSIGAPRKRPVYIQNSFTLLSALSMTVMTLLYVPCAATIATIKQETNSTKWAVLSAVLCLLSIFRHIQRALSNDK</sequence>
<keyword evidence="1" id="KW-0812">Transmembrane</keyword>
<gene>
    <name evidence="2" type="ORF">FWJ32_04920</name>
</gene>
<evidence type="ECO:0000256" key="1">
    <source>
        <dbReference type="SAM" id="Phobius"/>
    </source>
</evidence>
<proteinExistence type="predicted"/>
<feature type="transmembrane region" description="Helical" evidence="1">
    <location>
        <begin position="49"/>
        <end position="68"/>
    </location>
</feature>
<protein>
    <submittedName>
        <fullName evidence="2">Uncharacterized protein</fullName>
    </submittedName>
</protein>
<dbReference type="AlphaFoldDB" id="A0A5D8QEM4"/>
<comment type="caution">
    <text evidence="2">The sequence shown here is derived from an EMBL/GenBank/DDBJ whole genome shotgun (WGS) entry which is preliminary data.</text>
</comment>
<evidence type="ECO:0000313" key="2">
    <source>
        <dbReference type="EMBL" id="TZE82619.1"/>
    </source>
</evidence>
<dbReference type="Proteomes" id="UP000322976">
    <property type="component" value="Unassembled WGS sequence"/>
</dbReference>
<dbReference type="InterPro" id="IPR050860">
    <property type="entry name" value="FeoB_GTPase"/>
</dbReference>
<keyword evidence="1" id="KW-0472">Membrane</keyword>
<keyword evidence="3" id="KW-1185">Reference proteome</keyword>
<dbReference type="GO" id="GO:0005886">
    <property type="term" value="C:plasma membrane"/>
    <property type="evidence" value="ECO:0007669"/>
    <property type="project" value="TreeGrafter"/>
</dbReference>
<feature type="transmembrane region" description="Helical" evidence="1">
    <location>
        <begin position="20"/>
        <end position="43"/>
    </location>
</feature>
<organism evidence="2 3">
    <name type="scientific">Calorimonas adulescens</name>
    <dbReference type="NCBI Taxonomy" id="2606906"/>
    <lineage>
        <taxon>Bacteria</taxon>
        <taxon>Bacillati</taxon>
        <taxon>Bacillota</taxon>
        <taxon>Clostridia</taxon>
        <taxon>Thermoanaerobacterales</taxon>
        <taxon>Thermoanaerobacteraceae</taxon>
        <taxon>Calorimonas</taxon>
    </lineage>
</organism>
<reference evidence="2 3" key="1">
    <citation type="submission" date="2019-08" db="EMBL/GenBank/DDBJ databases">
        <title>Calorimonas adulescens gen. nov., sp. nov., an anaerobic thermophilic bacterium from Sakhalin hot spring.</title>
        <authorList>
            <person name="Khomyakova M.A."/>
            <person name="Merkel A.Y."/>
            <person name="Novikov A."/>
            <person name="Bonch-Osmolovskaya E.A."/>
            <person name="Slobodkin A.I."/>
        </authorList>
    </citation>
    <scope>NUCLEOTIDE SEQUENCE [LARGE SCALE GENOMIC DNA]</scope>
    <source>
        <strain evidence="2 3">A05MB</strain>
    </source>
</reference>
<dbReference type="PANTHER" id="PTHR43185:SF1">
    <property type="entry name" value="FE(2+) TRANSPORTER FEOB"/>
    <property type="match status" value="1"/>
</dbReference>
<dbReference type="PANTHER" id="PTHR43185">
    <property type="entry name" value="FERROUS IRON TRANSPORT PROTEIN B"/>
    <property type="match status" value="1"/>
</dbReference>
<accession>A0A5D8QEM4</accession>
<evidence type="ECO:0000313" key="3">
    <source>
        <dbReference type="Proteomes" id="UP000322976"/>
    </source>
</evidence>
<dbReference type="EMBL" id="VTPS01000005">
    <property type="protein sequence ID" value="TZE82619.1"/>
    <property type="molecule type" value="Genomic_DNA"/>
</dbReference>
<keyword evidence="1" id="KW-1133">Transmembrane helix</keyword>